<feature type="binding site" evidence="9">
    <location>
        <position position="176"/>
    </location>
    <ligand>
        <name>FMN</name>
        <dbReference type="ChEBI" id="CHEBI:58210"/>
    </ligand>
</feature>
<keyword evidence="3 7" id="KW-0288">FMN</keyword>
<keyword evidence="6 7" id="KW-0560">Oxidoreductase</keyword>
<name>A0A378I5Y6_9GAMM</name>
<dbReference type="EC" id="1.3.1.-" evidence="7"/>
<evidence type="ECO:0000259" key="10">
    <source>
        <dbReference type="Pfam" id="PF01207"/>
    </source>
</evidence>
<comment type="function">
    <text evidence="7">Catalyzes the synthesis of 5,6-dihydrouridine (D), a modified base found in the D-loop of most tRNAs, via the reduction of the C5-C6 double bond in target uridines.</text>
</comment>
<accession>A0A378I5Y6</accession>
<dbReference type="InterPro" id="IPR018517">
    <property type="entry name" value="tRNA_hU_synthase_CS"/>
</dbReference>
<evidence type="ECO:0000256" key="4">
    <source>
        <dbReference type="ARBA" id="ARBA00022694"/>
    </source>
</evidence>
<feature type="domain" description="DUS-like FMN-binding" evidence="10">
    <location>
        <begin position="23"/>
        <end position="291"/>
    </location>
</feature>
<feature type="binding site" evidence="9">
    <location>
        <position position="148"/>
    </location>
    <ligand>
        <name>FMN</name>
        <dbReference type="ChEBI" id="CHEBI:58210"/>
    </ligand>
</feature>
<dbReference type="InterPro" id="IPR001269">
    <property type="entry name" value="DUS_fam"/>
</dbReference>
<dbReference type="PANTHER" id="PTHR45846">
    <property type="entry name" value="TRNA-DIHYDROURIDINE(47) SYNTHASE [NAD(P)(+)]-LIKE"/>
    <property type="match status" value="1"/>
</dbReference>
<evidence type="ECO:0000256" key="1">
    <source>
        <dbReference type="ARBA" id="ARBA00001917"/>
    </source>
</evidence>
<feature type="binding site" evidence="9">
    <location>
        <begin position="231"/>
        <end position="232"/>
    </location>
    <ligand>
        <name>FMN</name>
        <dbReference type="ChEBI" id="CHEBI:58210"/>
    </ligand>
</feature>
<keyword evidence="2 7" id="KW-0285">Flavoprotein</keyword>
<evidence type="ECO:0000256" key="7">
    <source>
        <dbReference type="PIRNR" id="PIRNR006621"/>
    </source>
</evidence>
<evidence type="ECO:0000313" key="12">
    <source>
        <dbReference type="Proteomes" id="UP000254968"/>
    </source>
</evidence>
<dbReference type="InterPro" id="IPR013785">
    <property type="entry name" value="Aldolase_TIM"/>
</dbReference>
<dbReference type="GO" id="GO:0050660">
    <property type="term" value="F:flavin adenine dinucleotide binding"/>
    <property type="evidence" value="ECO:0007669"/>
    <property type="project" value="InterPro"/>
</dbReference>
<dbReference type="SUPFAM" id="SSF51395">
    <property type="entry name" value="FMN-linked oxidoreductases"/>
    <property type="match status" value="1"/>
</dbReference>
<evidence type="ECO:0000256" key="9">
    <source>
        <dbReference type="PIRSR" id="PIRSR006621-2"/>
    </source>
</evidence>
<sequence length="318" mass="35549">MTNFLNTPFSLNSLTLPNRLIQGPLAGYSCAPFRELFSLFSAPAYCVSEMLSAQDVLHKHKNNERYLFRSPNENLLCYQIAGNEPTTMAAAAHKLASLGANIIDINCGCPKHKIRKKGAGSALLEQPEQLIKIISAVRLSINIPLTVKIRLQEEETVNIELAKKIADAGADALIVHGRRWYDAYDIPCNLKQIRAIKQAVTIPIIVNGDLKNNQTVLAAVHETGCDAFMIARAGSGKPWLFQEILTNNVTKLEKNQLIELFMLHLNGLFKLENEYKAVLQSRSLVRYYFKNTLPSQHLPAFYELTKLDDIAAFLKNSL</sequence>
<evidence type="ECO:0000256" key="8">
    <source>
        <dbReference type="PIRSR" id="PIRSR006621-1"/>
    </source>
</evidence>
<dbReference type="Gene3D" id="3.20.20.70">
    <property type="entry name" value="Aldolase class I"/>
    <property type="match status" value="1"/>
</dbReference>
<feature type="active site" description="Proton donor" evidence="8">
    <location>
        <position position="109"/>
    </location>
</feature>
<comment type="similarity">
    <text evidence="7">Belongs to the dus family.</text>
</comment>
<dbReference type="RefSeq" id="WP_115303892.1">
    <property type="nucleotide sequence ID" value="NZ_CAAAHO010000005.1"/>
</dbReference>
<comment type="cofactor">
    <cofactor evidence="1 7 9">
        <name>FMN</name>
        <dbReference type="ChEBI" id="CHEBI:58210"/>
    </cofactor>
</comment>
<dbReference type="CDD" id="cd02801">
    <property type="entry name" value="DUS_like_FMN"/>
    <property type="match status" value="1"/>
</dbReference>
<keyword evidence="5" id="KW-0521">NADP</keyword>
<dbReference type="Proteomes" id="UP000254968">
    <property type="component" value="Unassembled WGS sequence"/>
</dbReference>
<gene>
    <name evidence="11" type="primary">dus</name>
    <name evidence="11" type="ORF">NCTC13315_02735</name>
</gene>
<keyword evidence="4 7" id="KW-0819">tRNA processing</keyword>
<evidence type="ECO:0000256" key="5">
    <source>
        <dbReference type="ARBA" id="ARBA00022857"/>
    </source>
</evidence>
<keyword evidence="9" id="KW-0547">Nucleotide-binding</keyword>
<dbReference type="GO" id="GO:0003723">
    <property type="term" value="F:RNA binding"/>
    <property type="evidence" value="ECO:0007669"/>
    <property type="project" value="TreeGrafter"/>
</dbReference>
<evidence type="ECO:0000313" key="11">
    <source>
        <dbReference type="EMBL" id="STX30170.1"/>
    </source>
</evidence>
<proteinExistence type="inferred from homology"/>
<dbReference type="GO" id="GO:0017150">
    <property type="term" value="F:tRNA dihydrouridine synthase activity"/>
    <property type="evidence" value="ECO:0007669"/>
    <property type="project" value="InterPro"/>
</dbReference>
<evidence type="ECO:0000256" key="6">
    <source>
        <dbReference type="ARBA" id="ARBA00023002"/>
    </source>
</evidence>
<keyword evidence="12" id="KW-1185">Reference proteome</keyword>
<feature type="binding site" evidence="9">
    <location>
        <position position="79"/>
    </location>
    <ligand>
        <name>FMN</name>
        <dbReference type="ChEBI" id="CHEBI:58210"/>
    </ligand>
</feature>
<protein>
    <recommendedName>
        <fullName evidence="7">tRNA-dihydrouridine synthase</fullName>
        <ecNumber evidence="7">1.3.1.-</ecNumber>
    </recommendedName>
</protein>
<evidence type="ECO:0000256" key="2">
    <source>
        <dbReference type="ARBA" id="ARBA00022630"/>
    </source>
</evidence>
<dbReference type="InterPro" id="IPR035587">
    <property type="entry name" value="DUS-like_FMN-bd"/>
</dbReference>
<dbReference type="EMBL" id="UGNV01000001">
    <property type="protein sequence ID" value="STX30170.1"/>
    <property type="molecule type" value="Genomic_DNA"/>
</dbReference>
<dbReference type="PROSITE" id="PS01136">
    <property type="entry name" value="UPF0034"/>
    <property type="match status" value="1"/>
</dbReference>
<dbReference type="AlphaFoldDB" id="A0A378I5Y6"/>
<evidence type="ECO:0000256" key="3">
    <source>
        <dbReference type="ARBA" id="ARBA00022643"/>
    </source>
</evidence>
<dbReference type="OrthoDB" id="9764501at2"/>
<reference evidence="11 12" key="1">
    <citation type="submission" date="2018-06" db="EMBL/GenBank/DDBJ databases">
        <authorList>
            <consortium name="Pathogen Informatics"/>
            <person name="Doyle S."/>
        </authorList>
    </citation>
    <scope>NUCLEOTIDE SEQUENCE [LARGE SCALE GENOMIC DNA]</scope>
    <source>
        <strain evidence="11 12">NCTC13315</strain>
    </source>
</reference>
<organism evidence="11 12">
    <name type="scientific">Legionella beliardensis</name>
    <dbReference type="NCBI Taxonomy" id="91822"/>
    <lineage>
        <taxon>Bacteria</taxon>
        <taxon>Pseudomonadati</taxon>
        <taxon>Pseudomonadota</taxon>
        <taxon>Gammaproteobacteria</taxon>
        <taxon>Legionellales</taxon>
        <taxon>Legionellaceae</taxon>
        <taxon>Legionella</taxon>
    </lineage>
</organism>
<dbReference type="PANTHER" id="PTHR45846:SF1">
    <property type="entry name" value="TRNA-DIHYDROURIDINE(47) SYNTHASE [NAD(P)(+)]-LIKE"/>
    <property type="match status" value="1"/>
</dbReference>
<dbReference type="Pfam" id="PF01207">
    <property type="entry name" value="Dus"/>
    <property type="match status" value="1"/>
</dbReference>
<dbReference type="PIRSF" id="PIRSF006621">
    <property type="entry name" value="Dus"/>
    <property type="match status" value="1"/>
</dbReference>